<feature type="compositionally biased region" description="Low complexity" evidence="1">
    <location>
        <begin position="26"/>
        <end position="43"/>
    </location>
</feature>
<feature type="signal peptide" evidence="2">
    <location>
        <begin position="1"/>
        <end position="23"/>
    </location>
</feature>
<evidence type="ECO:0000313" key="3">
    <source>
        <dbReference type="EMBL" id="CAI5778784.1"/>
    </source>
</evidence>
<accession>A0AA35KK74</accession>
<protein>
    <submittedName>
        <fullName evidence="3">Uncharacterized protein</fullName>
    </submittedName>
</protein>
<feature type="chain" id="PRO_5041436064" evidence="2">
    <location>
        <begin position="24"/>
        <end position="198"/>
    </location>
</feature>
<proteinExistence type="predicted"/>
<reference evidence="3" key="1">
    <citation type="submission" date="2022-12" db="EMBL/GenBank/DDBJ databases">
        <authorList>
            <person name="Alioto T."/>
            <person name="Alioto T."/>
            <person name="Gomez Garrido J."/>
        </authorList>
    </citation>
    <scope>NUCLEOTIDE SEQUENCE</scope>
</reference>
<gene>
    <name evidence="3" type="ORF">PODLI_1B037181</name>
</gene>
<feature type="region of interest" description="Disordered" evidence="1">
    <location>
        <begin position="26"/>
        <end position="96"/>
    </location>
</feature>
<name>A0AA35KK74_9SAUR</name>
<evidence type="ECO:0000313" key="4">
    <source>
        <dbReference type="Proteomes" id="UP001178461"/>
    </source>
</evidence>
<keyword evidence="2" id="KW-0732">Signal</keyword>
<dbReference type="AlphaFoldDB" id="A0AA35KK74"/>
<evidence type="ECO:0000256" key="1">
    <source>
        <dbReference type="SAM" id="MobiDB-lite"/>
    </source>
</evidence>
<dbReference type="EMBL" id="OX395132">
    <property type="protein sequence ID" value="CAI5778784.1"/>
    <property type="molecule type" value="Genomic_DNA"/>
</dbReference>
<organism evidence="3 4">
    <name type="scientific">Podarcis lilfordi</name>
    <name type="common">Lilford's wall lizard</name>
    <dbReference type="NCBI Taxonomy" id="74358"/>
    <lineage>
        <taxon>Eukaryota</taxon>
        <taxon>Metazoa</taxon>
        <taxon>Chordata</taxon>
        <taxon>Craniata</taxon>
        <taxon>Vertebrata</taxon>
        <taxon>Euteleostomi</taxon>
        <taxon>Lepidosauria</taxon>
        <taxon>Squamata</taxon>
        <taxon>Bifurcata</taxon>
        <taxon>Unidentata</taxon>
        <taxon>Episquamata</taxon>
        <taxon>Laterata</taxon>
        <taxon>Lacertibaenia</taxon>
        <taxon>Lacertidae</taxon>
        <taxon>Podarcis</taxon>
    </lineage>
</organism>
<dbReference type="Proteomes" id="UP001178461">
    <property type="component" value="Chromosome 7"/>
</dbReference>
<sequence>MRAQHRFLLLTAAAVLLLAIVVADEPLSSPSPTSPPGSQTTEPMANSEPIISGKSEASGESEIGTPADPMTTGEVEAKGLDPLPGDAQSGPAMDVPAHSHESQERVLENGRLHRGSLALDVKPLCGENPSRGLCKAVLGESSSMGDLGETRLGQGLAQWLLLMAWTMKWIQRRPSPPKISVPRRATALVGPGENRLLA</sequence>
<evidence type="ECO:0000256" key="2">
    <source>
        <dbReference type="SAM" id="SignalP"/>
    </source>
</evidence>
<keyword evidence="4" id="KW-1185">Reference proteome</keyword>